<dbReference type="InterPro" id="IPR035919">
    <property type="entry name" value="EAL_sf"/>
</dbReference>
<dbReference type="Gene3D" id="3.20.20.450">
    <property type="entry name" value="EAL domain"/>
    <property type="match status" value="1"/>
</dbReference>
<feature type="domain" description="EAL" evidence="1">
    <location>
        <begin position="1"/>
        <end position="92"/>
    </location>
</feature>
<dbReference type="GO" id="GO:0071111">
    <property type="term" value="F:cyclic-guanylate-specific phosphodiesterase activity"/>
    <property type="evidence" value="ECO:0007669"/>
    <property type="project" value="InterPro"/>
</dbReference>
<sequence length="94" mass="10730">SNFRYLSALEVDYVKIDGESIRQSMKSGKGQAFMRSLVDLCHSIDVEVVGEMIETDEMRELITKAGFDFAQGYLFGKPEADISLYWRDAKTPRQ</sequence>
<evidence type="ECO:0000313" key="2">
    <source>
        <dbReference type="EMBL" id="HCW69478.1"/>
    </source>
</evidence>
<organism evidence="2 3">
    <name type="scientific">Thalassospira lucentensis</name>
    <dbReference type="NCBI Taxonomy" id="168935"/>
    <lineage>
        <taxon>Bacteria</taxon>
        <taxon>Pseudomonadati</taxon>
        <taxon>Pseudomonadota</taxon>
        <taxon>Alphaproteobacteria</taxon>
        <taxon>Rhodospirillales</taxon>
        <taxon>Thalassospiraceae</taxon>
        <taxon>Thalassospira</taxon>
    </lineage>
</organism>
<protein>
    <submittedName>
        <fullName evidence="2">Diguanylate phosphodiesterase</fullName>
    </submittedName>
</protein>
<proteinExistence type="predicted"/>
<name>A0A3D5NFG8_9PROT</name>
<dbReference type="InterPro" id="IPR001633">
    <property type="entry name" value="EAL_dom"/>
</dbReference>
<dbReference type="CDD" id="cd01948">
    <property type="entry name" value="EAL"/>
    <property type="match status" value="1"/>
</dbReference>
<dbReference type="SUPFAM" id="SSF141868">
    <property type="entry name" value="EAL domain-like"/>
    <property type="match status" value="1"/>
</dbReference>
<gene>
    <name evidence="2" type="ORF">DHR80_20205</name>
</gene>
<dbReference type="PANTHER" id="PTHR33121">
    <property type="entry name" value="CYCLIC DI-GMP PHOSPHODIESTERASE PDEF"/>
    <property type="match status" value="1"/>
</dbReference>
<feature type="non-terminal residue" evidence="2">
    <location>
        <position position="1"/>
    </location>
</feature>
<dbReference type="AlphaFoldDB" id="A0A3D5NFG8"/>
<dbReference type="Proteomes" id="UP000264179">
    <property type="component" value="Unassembled WGS sequence"/>
</dbReference>
<reference evidence="2 3" key="1">
    <citation type="journal article" date="2018" name="Nat. Biotechnol.">
        <title>A standardized bacterial taxonomy based on genome phylogeny substantially revises the tree of life.</title>
        <authorList>
            <person name="Parks D.H."/>
            <person name="Chuvochina M."/>
            <person name="Waite D.W."/>
            <person name="Rinke C."/>
            <person name="Skarshewski A."/>
            <person name="Chaumeil P.A."/>
            <person name="Hugenholtz P."/>
        </authorList>
    </citation>
    <scope>NUCLEOTIDE SEQUENCE [LARGE SCALE GENOMIC DNA]</scope>
    <source>
        <strain evidence="2">UBA9881</strain>
    </source>
</reference>
<dbReference type="RefSeq" id="WP_277278928.1">
    <property type="nucleotide sequence ID" value="NZ_DPOP01000157.1"/>
</dbReference>
<dbReference type="Pfam" id="PF00563">
    <property type="entry name" value="EAL"/>
    <property type="match status" value="1"/>
</dbReference>
<dbReference type="PANTHER" id="PTHR33121:SF71">
    <property type="entry name" value="OXYGEN SENSOR PROTEIN DOSP"/>
    <property type="match status" value="1"/>
</dbReference>
<dbReference type="InterPro" id="IPR050706">
    <property type="entry name" value="Cyclic-di-GMP_PDE-like"/>
</dbReference>
<dbReference type="PROSITE" id="PS50883">
    <property type="entry name" value="EAL"/>
    <property type="match status" value="1"/>
</dbReference>
<accession>A0A3D5NFG8</accession>
<evidence type="ECO:0000259" key="1">
    <source>
        <dbReference type="PROSITE" id="PS50883"/>
    </source>
</evidence>
<dbReference type="EMBL" id="DPOP01000157">
    <property type="protein sequence ID" value="HCW69478.1"/>
    <property type="molecule type" value="Genomic_DNA"/>
</dbReference>
<evidence type="ECO:0000313" key="3">
    <source>
        <dbReference type="Proteomes" id="UP000264179"/>
    </source>
</evidence>
<comment type="caution">
    <text evidence="2">The sequence shown here is derived from an EMBL/GenBank/DDBJ whole genome shotgun (WGS) entry which is preliminary data.</text>
</comment>